<sequence>MNYHPPTPEMFNGRIGAFSQLPRDWHWPEETWKDYDAPILCAAPGLAPQARVASYGMVPRRHIPPDVKPFDTMNARAESLVARRSFASAWRRLQLCAVPMLWFYEPCYESGRAERTAIGMRDKSLFWVAGLWREWQEADGSMTSAFTQITINADTHPLMRRMHRPGDEKRSLVLLGDDEVRDWLGSRDLDVAHSFLRHFPAEAMTAWPAPLAPRRAAPSTAAPVPVNGELF</sequence>
<dbReference type="Gene3D" id="3.90.1680.10">
    <property type="entry name" value="SOS response associated peptidase-like"/>
    <property type="match status" value="1"/>
</dbReference>
<accession>A0A7W9WZJ7</accession>
<comment type="similarity">
    <text evidence="1 8">Belongs to the SOS response-associated peptidase family.</text>
</comment>
<dbReference type="GO" id="GO:0106300">
    <property type="term" value="P:protein-DNA covalent cross-linking repair"/>
    <property type="evidence" value="ECO:0007669"/>
    <property type="project" value="InterPro"/>
</dbReference>
<evidence type="ECO:0000256" key="3">
    <source>
        <dbReference type="ARBA" id="ARBA00022763"/>
    </source>
</evidence>
<keyword evidence="6" id="KW-0238">DNA-binding</keyword>
<protein>
    <recommendedName>
        <fullName evidence="8">Abasic site processing protein</fullName>
        <ecNumber evidence="8">3.4.-.-</ecNumber>
    </recommendedName>
</protein>
<reference evidence="9 10" key="1">
    <citation type="submission" date="2020-08" db="EMBL/GenBank/DDBJ databases">
        <title>The Agave Microbiome: Exploring the role of microbial communities in plant adaptations to desert environments.</title>
        <authorList>
            <person name="Partida-Martinez L.P."/>
        </authorList>
    </citation>
    <scope>NUCLEOTIDE SEQUENCE [LARGE SCALE GENOMIC DNA]</scope>
    <source>
        <strain evidence="9 10">AT3.2</strain>
    </source>
</reference>
<evidence type="ECO:0000256" key="8">
    <source>
        <dbReference type="RuleBase" id="RU364100"/>
    </source>
</evidence>
<dbReference type="Pfam" id="PF02586">
    <property type="entry name" value="SRAP"/>
    <property type="match status" value="1"/>
</dbReference>
<keyword evidence="3" id="KW-0227">DNA damage</keyword>
<dbReference type="PANTHER" id="PTHR13604">
    <property type="entry name" value="DC12-RELATED"/>
    <property type="match status" value="1"/>
</dbReference>
<organism evidence="9 10">
    <name type="scientific">Massilia aurea</name>
    <dbReference type="NCBI Taxonomy" id="373040"/>
    <lineage>
        <taxon>Bacteria</taxon>
        <taxon>Pseudomonadati</taxon>
        <taxon>Pseudomonadota</taxon>
        <taxon>Betaproteobacteria</taxon>
        <taxon>Burkholderiales</taxon>
        <taxon>Oxalobacteraceae</taxon>
        <taxon>Telluria group</taxon>
        <taxon>Massilia</taxon>
    </lineage>
</organism>
<name>A0A7W9WZJ7_9BURK</name>
<dbReference type="PANTHER" id="PTHR13604:SF0">
    <property type="entry name" value="ABASIC SITE PROCESSING PROTEIN HMCES"/>
    <property type="match status" value="1"/>
</dbReference>
<evidence type="ECO:0000256" key="4">
    <source>
        <dbReference type="ARBA" id="ARBA00022801"/>
    </source>
</evidence>
<evidence type="ECO:0000313" key="10">
    <source>
        <dbReference type="Proteomes" id="UP000540787"/>
    </source>
</evidence>
<dbReference type="InterPro" id="IPR036590">
    <property type="entry name" value="SRAP-like"/>
</dbReference>
<keyword evidence="4 8" id="KW-0378">Hydrolase</keyword>
<dbReference type="Proteomes" id="UP000540787">
    <property type="component" value="Unassembled WGS sequence"/>
</dbReference>
<dbReference type="GO" id="GO:0006508">
    <property type="term" value="P:proteolysis"/>
    <property type="evidence" value="ECO:0007669"/>
    <property type="project" value="UniProtKB-KW"/>
</dbReference>
<proteinExistence type="inferred from homology"/>
<dbReference type="SUPFAM" id="SSF143081">
    <property type="entry name" value="BB1717-like"/>
    <property type="match status" value="1"/>
</dbReference>
<keyword evidence="2 8" id="KW-0645">Protease</keyword>
<dbReference type="EC" id="3.4.-.-" evidence="8"/>
<keyword evidence="5" id="KW-0190">Covalent protein-DNA linkage</keyword>
<evidence type="ECO:0000313" key="9">
    <source>
        <dbReference type="EMBL" id="MBB6133667.1"/>
    </source>
</evidence>
<comment type="caution">
    <text evidence="9">The sequence shown here is derived from an EMBL/GenBank/DDBJ whole genome shotgun (WGS) entry which is preliminary data.</text>
</comment>
<dbReference type="GO" id="GO:0016829">
    <property type="term" value="F:lyase activity"/>
    <property type="evidence" value="ECO:0007669"/>
    <property type="project" value="UniProtKB-KW"/>
</dbReference>
<dbReference type="InterPro" id="IPR003738">
    <property type="entry name" value="SRAP"/>
</dbReference>
<keyword evidence="7" id="KW-0456">Lyase</keyword>
<evidence type="ECO:0000256" key="5">
    <source>
        <dbReference type="ARBA" id="ARBA00023124"/>
    </source>
</evidence>
<evidence type="ECO:0000256" key="7">
    <source>
        <dbReference type="ARBA" id="ARBA00023239"/>
    </source>
</evidence>
<keyword evidence="10" id="KW-1185">Reference proteome</keyword>
<dbReference type="EMBL" id="JACHBX010000001">
    <property type="protein sequence ID" value="MBB6133667.1"/>
    <property type="molecule type" value="Genomic_DNA"/>
</dbReference>
<dbReference type="AlphaFoldDB" id="A0A7W9WZJ7"/>
<evidence type="ECO:0000256" key="1">
    <source>
        <dbReference type="ARBA" id="ARBA00008136"/>
    </source>
</evidence>
<gene>
    <name evidence="9" type="ORF">HD842_001778</name>
</gene>
<dbReference type="GO" id="GO:0008233">
    <property type="term" value="F:peptidase activity"/>
    <property type="evidence" value="ECO:0007669"/>
    <property type="project" value="UniProtKB-KW"/>
</dbReference>
<evidence type="ECO:0000256" key="6">
    <source>
        <dbReference type="ARBA" id="ARBA00023125"/>
    </source>
</evidence>
<dbReference type="GO" id="GO:0003697">
    <property type="term" value="F:single-stranded DNA binding"/>
    <property type="evidence" value="ECO:0007669"/>
    <property type="project" value="InterPro"/>
</dbReference>
<evidence type="ECO:0000256" key="2">
    <source>
        <dbReference type="ARBA" id="ARBA00022670"/>
    </source>
</evidence>